<organism evidence="1 2">
    <name type="scientific">Durusdinium trenchii</name>
    <dbReference type="NCBI Taxonomy" id="1381693"/>
    <lineage>
        <taxon>Eukaryota</taxon>
        <taxon>Sar</taxon>
        <taxon>Alveolata</taxon>
        <taxon>Dinophyceae</taxon>
        <taxon>Suessiales</taxon>
        <taxon>Symbiodiniaceae</taxon>
        <taxon>Durusdinium</taxon>
    </lineage>
</organism>
<evidence type="ECO:0000313" key="1">
    <source>
        <dbReference type="EMBL" id="CAK9063418.1"/>
    </source>
</evidence>
<keyword evidence="2" id="KW-1185">Reference proteome</keyword>
<gene>
    <name evidence="1" type="ORF">SCF082_LOCUS32846</name>
</gene>
<dbReference type="EMBL" id="CAXAMM010028779">
    <property type="protein sequence ID" value="CAK9063418.1"/>
    <property type="molecule type" value="Genomic_DNA"/>
</dbReference>
<proteinExistence type="predicted"/>
<accession>A0ABP0NI05</accession>
<dbReference type="Proteomes" id="UP001642464">
    <property type="component" value="Unassembled WGS sequence"/>
</dbReference>
<reference evidence="1 2" key="1">
    <citation type="submission" date="2024-02" db="EMBL/GenBank/DDBJ databases">
        <authorList>
            <person name="Chen Y."/>
            <person name="Shah S."/>
            <person name="Dougan E. K."/>
            <person name="Thang M."/>
            <person name="Chan C."/>
        </authorList>
    </citation>
    <scope>NUCLEOTIDE SEQUENCE [LARGE SCALE GENOMIC DNA]</scope>
</reference>
<name>A0ABP0NI05_9DINO</name>
<sequence length="112" mass="12257">MACQSHGVSGTVHWATSNRLRKLSNLTSSFRARSDVIESPSPGAGEAAAACLAELTATLTVPLLDRGSAKQGFEEHLEEWRAQRVPRDLLPAIKDGLLSVSYLERPPEDWWS</sequence>
<evidence type="ECO:0000313" key="2">
    <source>
        <dbReference type="Proteomes" id="UP001642464"/>
    </source>
</evidence>
<protein>
    <submittedName>
        <fullName evidence="1">Uncharacterized protein</fullName>
    </submittedName>
</protein>
<comment type="caution">
    <text evidence="1">The sequence shown here is derived from an EMBL/GenBank/DDBJ whole genome shotgun (WGS) entry which is preliminary data.</text>
</comment>